<sequence>MSTKRIRNRGCMPYLQTEGVFERAPPIEVQKAEAICSSSSPFVRLFRHNTLASARKNYLFKPFRLRNTRDLTPDREEQASQANKAEHDDGKGGAGDGKSKPPKKKPSLSKKGIRPVVKLPFRYNFAQKLLVGGITERRHPSNIKLMNSSHHSPQTNAGYSRQPSDGNFYQYLYIHYRKCLTKLSIRNRWTHCVNMLNDH</sequence>
<evidence type="ECO:0000313" key="2">
    <source>
        <dbReference type="EMBL" id="VEN44049.1"/>
    </source>
</evidence>
<evidence type="ECO:0000313" key="3">
    <source>
        <dbReference type="Proteomes" id="UP000410492"/>
    </source>
</evidence>
<proteinExistence type="predicted"/>
<dbReference type="EMBL" id="CAACVG010007177">
    <property type="protein sequence ID" value="VEN44049.1"/>
    <property type="molecule type" value="Genomic_DNA"/>
</dbReference>
<evidence type="ECO:0000256" key="1">
    <source>
        <dbReference type="SAM" id="MobiDB-lite"/>
    </source>
</evidence>
<gene>
    <name evidence="2" type="ORF">CALMAC_LOCUS6990</name>
</gene>
<feature type="compositionally biased region" description="Basic residues" evidence="1">
    <location>
        <begin position="100"/>
        <end position="111"/>
    </location>
</feature>
<dbReference type="AlphaFoldDB" id="A0A653C8U9"/>
<dbReference type="OrthoDB" id="10265800at2759"/>
<protein>
    <submittedName>
        <fullName evidence="2">Uncharacterized protein</fullName>
    </submittedName>
</protein>
<feature type="compositionally biased region" description="Basic and acidic residues" evidence="1">
    <location>
        <begin position="69"/>
        <end position="91"/>
    </location>
</feature>
<reference evidence="2 3" key="1">
    <citation type="submission" date="2019-01" db="EMBL/GenBank/DDBJ databases">
        <authorList>
            <person name="Sayadi A."/>
        </authorList>
    </citation>
    <scope>NUCLEOTIDE SEQUENCE [LARGE SCALE GENOMIC DNA]</scope>
</reference>
<organism evidence="2 3">
    <name type="scientific">Callosobruchus maculatus</name>
    <name type="common">Southern cowpea weevil</name>
    <name type="synonym">Pulse bruchid</name>
    <dbReference type="NCBI Taxonomy" id="64391"/>
    <lineage>
        <taxon>Eukaryota</taxon>
        <taxon>Metazoa</taxon>
        <taxon>Ecdysozoa</taxon>
        <taxon>Arthropoda</taxon>
        <taxon>Hexapoda</taxon>
        <taxon>Insecta</taxon>
        <taxon>Pterygota</taxon>
        <taxon>Neoptera</taxon>
        <taxon>Endopterygota</taxon>
        <taxon>Coleoptera</taxon>
        <taxon>Polyphaga</taxon>
        <taxon>Cucujiformia</taxon>
        <taxon>Chrysomeloidea</taxon>
        <taxon>Chrysomelidae</taxon>
        <taxon>Bruchinae</taxon>
        <taxon>Bruchini</taxon>
        <taxon>Callosobruchus</taxon>
    </lineage>
</organism>
<feature type="region of interest" description="Disordered" evidence="1">
    <location>
        <begin position="69"/>
        <end position="111"/>
    </location>
</feature>
<dbReference type="Proteomes" id="UP000410492">
    <property type="component" value="Unassembled WGS sequence"/>
</dbReference>
<keyword evidence="3" id="KW-1185">Reference proteome</keyword>
<accession>A0A653C8U9</accession>
<name>A0A653C8U9_CALMS</name>